<reference evidence="4 5" key="1">
    <citation type="submission" date="2018-08" db="EMBL/GenBank/DDBJ databases">
        <title>A genome reference for cultivated species of the human gut microbiota.</title>
        <authorList>
            <person name="Zou Y."/>
            <person name="Xue W."/>
            <person name="Luo G."/>
        </authorList>
    </citation>
    <scope>NUCLEOTIDE SEQUENCE [LARGE SCALE GENOMIC DNA]</scope>
    <source>
        <strain evidence="3 4">AM16-50</strain>
        <strain evidence="2 5">AM50-15</strain>
    </source>
</reference>
<gene>
    <name evidence="3" type="ORF">DW191_17980</name>
    <name evidence="2" type="ORF">DW986_11365</name>
</gene>
<dbReference type="EMBL" id="QSEF01000015">
    <property type="protein sequence ID" value="RGZ46989.1"/>
    <property type="molecule type" value="Genomic_DNA"/>
</dbReference>
<name>A0A3R6E6I8_9BACT</name>
<dbReference type="AlphaFoldDB" id="A0A3R6E6I8"/>
<protein>
    <submittedName>
        <fullName evidence="3">Uncharacterized protein</fullName>
    </submittedName>
</protein>
<dbReference type="EMBL" id="QRKC01000012">
    <property type="protein sequence ID" value="RHH74550.1"/>
    <property type="molecule type" value="Genomic_DNA"/>
</dbReference>
<evidence type="ECO:0000256" key="1">
    <source>
        <dbReference type="SAM" id="MobiDB-lite"/>
    </source>
</evidence>
<proteinExistence type="predicted"/>
<dbReference type="RefSeq" id="WP_122203220.1">
    <property type="nucleotide sequence ID" value="NZ_QRKC01000012.1"/>
</dbReference>
<feature type="compositionally biased region" description="Basic and acidic residues" evidence="1">
    <location>
        <begin position="44"/>
        <end position="53"/>
    </location>
</feature>
<feature type="region of interest" description="Disordered" evidence="1">
    <location>
        <begin position="33"/>
        <end position="59"/>
    </location>
</feature>
<comment type="caution">
    <text evidence="3">The sequence shown here is derived from an EMBL/GenBank/DDBJ whole genome shotgun (WGS) entry which is preliminary data.</text>
</comment>
<evidence type="ECO:0000313" key="3">
    <source>
        <dbReference type="EMBL" id="RHH74550.1"/>
    </source>
</evidence>
<evidence type="ECO:0000313" key="5">
    <source>
        <dbReference type="Proteomes" id="UP000285173"/>
    </source>
</evidence>
<sequence length="59" mass="6566">MNKDNEKQLLTTGVYEAPKCEVVEMMGEGNLLIGSVEGGDGGEEWGRSSRRRDDDEDDF</sequence>
<evidence type="ECO:0000313" key="4">
    <source>
        <dbReference type="Proteomes" id="UP000283732"/>
    </source>
</evidence>
<accession>A0A3R6E6I8</accession>
<dbReference type="Proteomes" id="UP000285173">
    <property type="component" value="Unassembled WGS sequence"/>
</dbReference>
<organism evidence="3 4">
    <name type="scientific">Parabacteroides merdae</name>
    <dbReference type="NCBI Taxonomy" id="46503"/>
    <lineage>
        <taxon>Bacteria</taxon>
        <taxon>Pseudomonadati</taxon>
        <taxon>Bacteroidota</taxon>
        <taxon>Bacteroidia</taxon>
        <taxon>Bacteroidales</taxon>
        <taxon>Tannerellaceae</taxon>
        <taxon>Parabacteroides</taxon>
    </lineage>
</organism>
<dbReference type="Proteomes" id="UP000283732">
    <property type="component" value="Unassembled WGS sequence"/>
</dbReference>
<evidence type="ECO:0000313" key="2">
    <source>
        <dbReference type="EMBL" id="RGZ46989.1"/>
    </source>
</evidence>